<evidence type="ECO:0000313" key="8">
    <source>
        <dbReference type="Proteomes" id="UP001050691"/>
    </source>
</evidence>
<name>A0AAV5A1W5_9AGAM</name>
<feature type="region of interest" description="Disordered" evidence="5">
    <location>
        <begin position="103"/>
        <end position="140"/>
    </location>
</feature>
<protein>
    <submittedName>
        <fullName evidence="7">Uncharacterized protein</fullName>
    </submittedName>
</protein>
<dbReference type="InterPro" id="IPR008521">
    <property type="entry name" value="Mg_trans_NIPA"/>
</dbReference>
<feature type="transmembrane region" description="Helical" evidence="6">
    <location>
        <begin position="6"/>
        <end position="26"/>
    </location>
</feature>
<evidence type="ECO:0000313" key="7">
    <source>
        <dbReference type="EMBL" id="GJJ07422.1"/>
    </source>
</evidence>
<dbReference type="Proteomes" id="UP001050691">
    <property type="component" value="Unassembled WGS sequence"/>
</dbReference>
<dbReference type="AlphaFoldDB" id="A0AAV5A1W5"/>
<organism evidence="7 8">
    <name type="scientific">Clathrus columnatus</name>
    <dbReference type="NCBI Taxonomy" id="1419009"/>
    <lineage>
        <taxon>Eukaryota</taxon>
        <taxon>Fungi</taxon>
        <taxon>Dikarya</taxon>
        <taxon>Basidiomycota</taxon>
        <taxon>Agaricomycotina</taxon>
        <taxon>Agaricomycetes</taxon>
        <taxon>Phallomycetidae</taxon>
        <taxon>Phallales</taxon>
        <taxon>Clathraceae</taxon>
        <taxon>Clathrus</taxon>
    </lineage>
</organism>
<feature type="transmembrane region" description="Helical" evidence="6">
    <location>
        <begin position="179"/>
        <end position="198"/>
    </location>
</feature>
<evidence type="ECO:0000256" key="6">
    <source>
        <dbReference type="SAM" id="Phobius"/>
    </source>
</evidence>
<proteinExistence type="predicted"/>
<dbReference type="GO" id="GO:0016020">
    <property type="term" value="C:membrane"/>
    <property type="evidence" value="ECO:0007669"/>
    <property type="project" value="UniProtKB-SubCell"/>
</dbReference>
<sequence>MTSREQTSLIGIGVAIGGNVLISLALNCQKLAHKRLEDARSSTDDTTHNTFNYENNQSIRVEEQQPLISASSLDLVANYGSNPNTKPVVLTQAEQQYVVDRPFTPSEASHEEHTETTRYNSSQGHSIGGKSPVSADLNPTDSKETDYLRSKLWWWGFLLMNIGECGNFLSYAYAPASVVAPLGTVALIANCFFAPLMLKETLRKRDILGIALAIFGAVTVVGASKAKEVQLDVDGIIAAVSRHVFIIYVAVCVALTIGLVILSASHVGKRWVFVDIGLCAVFGRFEWLLSNYGNKRRVHCLINEGIEHVYQLILD</sequence>
<keyword evidence="2 6" id="KW-0812">Transmembrane</keyword>
<comment type="caution">
    <text evidence="7">The sequence shown here is derived from an EMBL/GenBank/DDBJ whole genome shotgun (WGS) entry which is preliminary data.</text>
</comment>
<dbReference type="PANTHER" id="PTHR12570">
    <property type="match status" value="1"/>
</dbReference>
<evidence type="ECO:0000256" key="4">
    <source>
        <dbReference type="ARBA" id="ARBA00023136"/>
    </source>
</evidence>
<dbReference type="GO" id="GO:0015095">
    <property type="term" value="F:magnesium ion transmembrane transporter activity"/>
    <property type="evidence" value="ECO:0007669"/>
    <property type="project" value="InterPro"/>
</dbReference>
<feature type="transmembrane region" description="Helical" evidence="6">
    <location>
        <begin position="244"/>
        <end position="264"/>
    </location>
</feature>
<dbReference type="EMBL" id="BPWL01000002">
    <property type="protein sequence ID" value="GJJ07422.1"/>
    <property type="molecule type" value="Genomic_DNA"/>
</dbReference>
<dbReference type="InterPro" id="IPR037185">
    <property type="entry name" value="EmrE-like"/>
</dbReference>
<accession>A0AAV5A1W5</accession>
<evidence type="ECO:0000256" key="3">
    <source>
        <dbReference type="ARBA" id="ARBA00022989"/>
    </source>
</evidence>
<dbReference type="PANTHER" id="PTHR12570:SF65">
    <property type="entry name" value="MAGNESIUM TRANSPORTER NIPA9-RELATED"/>
    <property type="match status" value="1"/>
</dbReference>
<dbReference type="Pfam" id="PF05653">
    <property type="entry name" value="Mg_trans_NIPA"/>
    <property type="match status" value="1"/>
</dbReference>
<keyword evidence="3 6" id="KW-1133">Transmembrane helix</keyword>
<evidence type="ECO:0000256" key="5">
    <source>
        <dbReference type="SAM" id="MobiDB-lite"/>
    </source>
</evidence>
<evidence type="ECO:0000256" key="1">
    <source>
        <dbReference type="ARBA" id="ARBA00004141"/>
    </source>
</evidence>
<keyword evidence="8" id="KW-1185">Reference proteome</keyword>
<reference evidence="7" key="1">
    <citation type="submission" date="2021-10" db="EMBL/GenBank/DDBJ databases">
        <title>De novo Genome Assembly of Clathrus columnatus (Basidiomycota, Fungi) Using Illumina and Nanopore Sequence Data.</title>
        <authorList>
            <person name="Ogiso-Tanaka E."/>
            <person name="Itagaki H."/>
            <person name="Hosoya T."/>
            <person name="Hosaka K."/>
        </authorList>
    </citation>
    <scope>NUCLEOTIDE SEQUENCE</scope>
    <source>
        <strain evidence="7">MO-923</strain>
    </source>
</reference>
<evidence type="ECO:0000256" key="2">
    <source>
        <dbReference type="ARBA" id="ARBA00022692"/>
    </source>
</evidence>
<comment type="subcellular location">
    <subcellularLocation>
        <location evidence="1">Membrane</location>
        <topology evidence="1">Multi-pass membrane protein</topology>
    </subcellularLocation>
</comment>
<keyword evidence="4 6" id="KW-0472">Membrane</keyword>
<feature type="transmembrane region" description="Helical" evidence="6">
    <location>
        <begin position="207"/>
        <end position="224"/>
    </location>
</feature>
<dbReference type="SUPFAM" id="SSF103481">
    <property type="entry name" value="Multidrug resistance efflux transporter EmrE"/>
    <property type="match status" value="1"/>
</dbReference>
<gene>
    <name evidence="7" type="ORF">Clacol_001624</name>
</gene>